<proteinExistence type="predicted"/>
<comment type="caution">
    <text evidence="1">The sequence shown here is derived from an EMBL/GenBank/DDBJ whole genome shotgun (WGS) entry which is preliminary data.</text>
</comment>
<reference evidence="1" key="1">
    <citation type="submission" date="2024-12" db="EMBL/GenBank/DDBJ databases">
        <title>Comparative genomics and development of molecular markers within Purpureocillium lilacinum and among Purpureocillium species.</title>
        <authorList>
            <person name="Yeh Z.-Y."/>
            <person name="Ni N.-T."/>
            <person name="Lo P.-H."/>
            <person name="Mushyakhwo K."/>
            <person name="Lin C.-F."/>
            <person name="Nai Y.-S."/>
        </authorList>
    </citation>
    <scope>NUCLEOTIDE SEQUENCE</scope>
    <source>
        <strain evidence="1">NCHU-NPUST-175</strain>
    </source>
</reference>
<name>A0ACC4DFT2_PURLI</name>
<protein>
    <submittedName>
        <fullName evidence="1">Uncharacterized protein</fullName>
    </submittedName>
</protein>
<evidence type="ECO:0000313" key="1">
    <source>
        <dbReference type="EMBL" id="KAL3954692.1"/>
    </source>
</evidence>
<organism evidence="1 2">
    <name type="scientific">Purpureocillium lilacinum</name>
    <name type="common">Paecilomyces lilacinus</name>
    <dbReference type="NCBI Taxonomy" id="33203"/>
    <lineage>
        <taxon>Eukaryota</taxon>
        <taxon>Fungi</taxon>
        <taxon>Dikarya</taxon>
        <taxon>Ascomycota</taxon>
        <taxon>Pezizomycotina</taxon>
        <taxon>Sordariomycetes</taxon>
        <taxon>Hypocreomycetidae</taxon>
        <taxon>Hypocreales</taxon>
        <taxon>Ophiocordycipitaceae</taxon>
        <taxon>Purpureocillium</taxon>
    </lineage>
</organism>
<gene>
    <name evidence="1" type="ORF">ACCO45_010255</name>
</gene>
<evidence type="ECO:0000313" key="2">
    <source>
        <dbReference type="Proteomes" id="UP001638806"/>
    </source>
</evidence>
<dbReference type="EMBL" id="JBGNUJ010000010">
    <property type="protein sequence ID" value="KAL3954692.1"/>
    <property type="molecule type" value="Genomic_DNA"/>
</dbReference>
<sequence length="374" mass="40801">MEPGCSVPVAQRLRARVSCSPRVGAQPAAAAVDVQPARKCSRPSAPSNVPSLTTSVARASIITARRQQQSTSTSSSAPNTHTHTRAINQPSNSRPSAPSIHTYVIIRSARAHKQARATRRSTLPPLSAHTFPLVRQCHATQPPTGWWLPFPVRPGTRPGNLSERPVPIIEVPKLPDDHHTLARFCPPVAGAPAGRVAPGVRLPRHWLPLSSRFHRPLLACGFQLGQKTLLARDTTRHDPSHFDIVIRSVPVALPRLAHRRRNPLGGLPDHPPPTTFAVPRCSSHTRFDPTASRSPTEAVAGDPPEPSLWPPPPPAHWRHRHLNLAASPTSLSRYMTGLLLASSRRRCQCARPSTSARRAELCPCRDDDTDDDRA</sequence>
<keyword evidence="2" id="KW-1185">Reference proteome</keyword>
<accession>A0ACC4DFT2</accession>
<dbReference type="Proteomes" id="UP001638806">
    <property type="component" value="Unassembled WGS sequence"/>
</dbReference>